<dbReference type="SMR" id="A0A1I7RYG5"/>
<evidence type="ECO:0000313" key="6">
    <source>
        <dbReference type="WBParaSite" id="BXY_0578200.1"/>
    </source>
</evidence>
<reference evidence="6" key="1">
    <citation type="submission" date="2016-11" db="UniProtKB">
        <authorList>
            <consortium name="WormBaseParasite"/>
        </authorList>
    </citation>
    <scope>IDENTIFICATION</scope>
</reference>
<organism evidence="4 6">
    <name type="scientific">Bursaphelenchus xylophilus</name>
    <name type="common">Pinewood nematode worm</name>
    <name type="synonym">Aphelenchoides xylophilus</name>
    <dbReference type="NCBI Taxonomy" id="6326"/>
    <lineage>
        <taxon>Eukaryota</taxon>
        <taxon>Metazoa</taxon>
        <taxon>Ecdysozoa</taxon>
        <taxon>Nematoda</taxon>
        <taxon>Chromadorea</taxon>
        <taxon>Rhabditida</taxon>
        <taxon>Tylenchina</taxon>
        <taxon>Tylenchomorpha</taxon>
        <taxon>Aphelenchoidea</taxon>
        <taxon>Aphelenchoididae</taxon>
        <taxon>Bursaphelenchus</taxon>
    </lineage>
</organism>
<evidence type="ECO:0000313" key="3">
    <source>
        <dbReference type="EMBL" id="CAG9085752.1"/>
    </source>
</evidence>
<dbReference type="EMBL" id="CAJFCV020000001">
    <property type="protein sequence ID" value="CAG9085752.1"/>
    <property type="molecule type" value="Genomic_DNA"/>
</dbReference>
<dbReference type="Proteomes" id="UP000582659">
    <property type="component" value="Unassembled WGS sequence"/>
</dbReference>
<accession>A0A1I7RYG5</accession>
<sequence length="240" mass="28709">MARLNKIVDELVETEKSFVTDLYRITVGFSDFFISQEKPFIEIRELLSVLNKIRRFNRNLLREFKRADYDYGAIATTFLKNREGFAVYFMYCIHYPRAIDRLLLLKKKPSFMELLMRQQMEADVILPLESYLLKPFQRILKYPLILRKMMDYFYESEQIFWDDFSDLKGAHDLMVNLSSQLNEHKRKLEEKQSSLIRSLPQKLDLPRRWIGCFKISSNLVKIRRTQSAESLCNLTVYDIS</sequence>
<reference evidence="3" key="2">
    <citation type="submission" date="2020-08" db="EMBL/GenBank/DDBJ databases">
        <authorList>
            <person name="Kikuchi T."/>
        </authorList>
    </citation>
    <scope>NUCLEOTIDE SEQUENCE</scope>
    <source>
        <strain evidence="2">Ka4C1</strain>
    </source>
</reference>
<evidence type="ECO:0000313" key="2">
    <source>
        <dbReference type="EMBL" id="CAD5210112.1"/>
    </source>
</evidence>
<dbReference type="OrthoDB" id="1594986at2759"/>
<dbReference type="InterPro" id="IPR053086">
    <property type="entry name" value="RhoGEF_domain"/>
</dbReference>
<dbReference type="Pfam" id="PF00621">
    <property type="entry name" value="RhoGEF"/>
    <property type="match status" value="1"/>
</dbReference>
<dbReference type="CDD" id="cd00160">
    <property type="entry name" value="RhoGEF"/>
    <property type="match status" value="1"/>
</dbReference>
<dbReference type="WBParaSite" id="BXY_0578200.1">
    <property type="protein sequence ID" value="BXY_0578200.1"/>
    <property type="gene ID" value="BXY_0578200"/>
</dbReference>
<dbReference type="SUPFAM" id="SSF48065">
    <property type="entry name" value="DBL homology domain (DH-domain)"/>
    <property type="match status" value="1"/>
</dbReference>
<feature type="domain" description="DH" evidence="1">
    <location>
        <begin position="3"/>
        <end position="184"/>
    </location>
</feature>
<dbReference type="InterPro" id="IPR000219">
    <property type="entry name" value="DH_dom"/>
</dbReference>
<dbReference type="GO" id="GO:0005085">
    <property type="term" value="F:guanyl-nucleotide exchange factor activity"/>
    <property type="evidence" value="ECO:0007669"/>
    <property type="project" value="InterPro"/>
</dbReference>
<dbReference type="GO" id="GO:0005829">
    <property type="term" value="C:cytosol"/>
    <property type="evidence" value="ECO:0007669"/>
    <property type="project" value="TreeGrafter"/>
</dbReference>
<proteinExistence type="predicted"/>
<dbReference type="Proteomes" id="UP000659654">
    <property type="component" value="Unassembled WGS sequence"/>
</dbReference>
<keyword evidence="5" id="KW-1185">Reference proteome</keyword>
<dbReference type="PROSITE" id="PS50010">
    <property type="entry name" value="DH_2"/>
    <property type="match status" value="1"/>
</dbReference>
<dbReference type="eggNOG" id="KOG3518">
    <property type="taxonomic scope" value="Eukaryota"/>
</dbReference>
<evidence type="ECO:0000313" key="5">
    <source>
        <dbReference type="Proteomes" id="UP000659654"/>
    </source>
</evidence>
<dbReference type="AlphaFoldDB" id="A0A1I7RYG5"/>
<dbReference type="EMBL" id="CAJFDI010000001">
    <property type="protein sequence ID" value="CAD5210112.1"/>
    <property type="molecule type" value="Genomic_DNA"/>
</dbReference>
<dbReference type="InterPro" id="IPR035899">
    <property type="entry name" value="DBL_dom_sf"/>
</dbReference>
<dbReference type="PANTHER" id="PTHR45834:SF3">
    <property type="entry name" value="RHO GUANINE NUCLEOTIDE EXCHANGE FACTOR 3, ISOFORM L"/>
    <property type="match status" value="1"/>
</dbReference>
<dbReference type="PANTHER" id="PTHR45834">
    <property type="entry name" value="RHO GUANINE NUCLEOTIDE EXCHANGE FACTOR 9-RELATED"/>
    <property type="match status" value="1"/>
</dbReference>
<dbReference type="SMART" id="SM00325">
    <property type="entry name" value="RhoGEF"/>
    <property type="match status" value="1"/>
</dbReference>
<dbReference type="Gene3D" id="1.20.900.10">
    <property type="entry name" value="Dbl homology (DH) domain"/>
    <property type="match status" value="1"/>
</dbReference>
<gene>
    <name evidence="2" type="ORF">BXYJ_LOCUS1772</name>
</gene>
<dbReference type="Proteomes" id="UP000095284">
    <property type="component" value="Unplaced"/>
</dbReference>
<name>A0A1I7RYG5_BURXY</name>
<protein>
    <submittedName>
        <fullName evidence="2">(pine wood nematode) hypothetical protein</fullName>
    </submittedName>
    <submittedName>
        <fullName evidence="6">DH domain-containing protein</fullName>
    </submittedName>
</protein>
<evidence type="ECO:0000313" key="4">
    <source>
        <dbReference type="Proteomes" id="UP000095284"/>
    </source>
</evidence>
<evidence type="ECO:0000259" key="1">
    <source>
        <dbReference type="PROSITE" id="PS50010"/>
    </source>
</evidence>